<dbReference type="InterPro" id="IPR011701">
    <property type="entry name" value="MFS"/>
</dbReference>
<evidence type="ECO:0000256" key="3">
    <source>
        <dbReference type="ARBA" id="ARBA00022989"/>
    </source>
</evidence>
<keyword evidence="4 5" id="KW-0472">Membrane</keyword>
<dbReference type="InterPro" id="IPR020846">
    <property type="entry name" value="MFS_dom"/>
</dbReference>
<proteinExistence type="predicted"/>
<dbReference type="GO" id="GO:0005886">
    <property type="term" value="C:plasma membrane"/>
    <property type="evidence" value="ECO:0007669"/>
    <property type="project" value="UniProtKB-SubCell"/>
</dbReference>
<feature type="transmembrane region" description="Helical" evidence="5">
    <location>
        <begin position="39"/>
        <end position="63"/>
    </location>
</feature>
<feature type="transmembrane region" description="Helical" evidence="5">
    <location>
        <begin position="451"/>
        <end position="472"/>
    </location>
</feature>
<evidence type="ECO:0000256" key="2">
    <source>
        <dbReference type="ARBA" id="ARBA00022692"/>
    </source>
</evidence>
<evidence type="ECO:0000313" key="8">
    <source>
        <dbReference type="Proteomes" id="UP000235771"/>
    </source>
</evidence>
<feature type="transmembrane region" description="Helical" evidence="5">
    <location>
        <begin position="69"/>
        <end position="90"/>
    </location>
</feature>
<feature type="transmembrane region" description="Helical" evidence="5">
    <location>
        <begin position="197"/>
        <end position="217"/>
    </location>
</feature>
<reference evidence="7 8" key="1">
    <citation type="submission" date="2017-09" db="EMBL/GenBank/DDBJ databases">
        <title>Bacterial strain isolated from the female urinary microbiota.</title>
        <authorList>
            <person name="Thomas-White K."/>
            <person name="Kumar N."/>
            <person name="Forster S."/>
            <person name="Putonti C."/>
            <person name="Lawley T."/>
            <person name="Wolfe A.J."/>
        </authorList>
    </citation>
    <scope>NUCLEOTIDE SEQUENCE [LARGE SCALE GENOMIC DNA]</scope>
    <source>
        <strain evidence="7 8">UMB1686</strain>
    </source>
</reference>
<feature type="domain" description="Major facilitator superfamily (MFS) profile" evidence="6">
    <location>
        <begin position="292"/>
        <end position="481"/>
    </location>
</feature>
<dbReference type="PROSITE" id="PS50850">
    <property type="entry name" value="MFS"/>
    <property type="match status" value="1"/>
</dbReference>
<evidence type="ECO:0000256" key="5">
    <source>
        <dbReference type="SAM" id="Phobius"/>
    </source>
</evidence>
<sequence>MSFKAAVKSKEEAKSKEDAGKSSIISKYSRLFSLSGAKAFCISGAIARLPMSMIGLGIVLALNHLYNNWTVAGAMAASYVLAQAAVTPVYAKLFDRFGQRKVGVIALSAQVIAMISFAFAALFRVPLALLFVLAIAMGVTQFAFGALVRTRWAYTLRAEDDDSLLNVAYALESGIDEIVFILGPILAAWLATSVHPVSQLFVPVLASGLGGAWFFSLKNTQPAVLKIVEVPTAAAEDVDVMIASQKENEISVVESESQKQNSKRKFIDKFSLKQLHNHHAKKRGKNVLLYRGIIPLVLMFIVFNMSFSAFDVSVTAAMKSQGLEHFIGMQLALFACGSLVGAIIFGSHKFRGSNWSHLIVFLTVLTIGYVLMSLNIDRLMLMSVFEVLSGLCVSPIFATGNLIVKATVPEESLTEGLSWLPTASAVGASLGSMAAGTAIDAWDSHGGMMVPWMSTLVAIPIAAFGWFIVVVLKRPKQRNCE</sequence>
<keyword evidence="8" id="KW-1185">Reference proteome</keyword>
<feature type="transmembrane region" description="Helical" evidence="5">
    <location>
        <begin position="288"/>
        <end position="307"/>
    </location>
</feature>
<dbReference type="PANTHER" id="PTHR23542">
    <property type="match status" value="1"/>
</dbReference>
<feature type="transmembrane region" description="Helical" evidence="5">
    <location>
        <begin position="382"/>
        <end position="404"/>
    </location>
</feature>
<feature type="transmembrane region" description="Helical" evidence="5">
    <location>
        <begin position="358"/>
        <end position="376"/>
    </location>
</feature>
<evidence type="ECO:0000313" key="7">
    <source>
        <dbReference type="EMBL" id="PMC42606.1"/>
    </source>
</evidence>
<accession>A0A2N6RWW5</accession>
<name>A0A2N6RWW5_9BIFI</name>
<feature type="transmembrane region" description="Helical" evidence="5">
    <location>
        <begin position="129"/>
        <end position="148"/>
    </location>
</feature>
<protein>
    <submittedName>
        <fullName evidence="7">MFS transporter</fullName>
    </submittedName>
</protein>
<dbReference type="Proteomes" id="UP000235771">
    <property type="component" value="Unassembled WGS sequence"/>
</dbReference>
<organism evidence="7 8">
    <name type="scientific">Gardnerella greenwoodii</name>
    <dbReference type="NCBI Taxonomy" id="2914925"/>
    <lineage>
        <taxon>Bacteria</taxon>
        <taxon>Bacillati</taxon>
        <taxon>Actinomycetota</taxon>
        <taxon>Actinomycetes</taxon>
        <taxon>Bifidobacteriales</taxon>
        <taxon>Bifidobacteriaceae</taxon>
        <taxon>Gardnerella</taxon>
    </lineage>
</organism>
<comment type="caution">
    <text evidence="7">The sequence shown here is derived from an EMBL/GenBank/DDBJ whole genome shotgun (WGS) entry which is preliminary data.</text>
</comment>
<feature type="transmembrane region" description="Helical" evidence="5">
    <location>
        <begin position="169"/>
        <end position="191"/>
    </location>
</feature>
<dbReference type="EMBL" id="PNGV01000001">
    <property type="protein sequence ID" value="PMC42606.1"/>
    <property type="molecule type" value="Genomic_DNA"/>
</dbReference>
<evidence type="ECO:0000256" key="4">
    <source>
        <dbReference type="ARBA" id="ARBA00023136"/>
    </source>
</evidence>
<feature type="transmembrane region" description="Helical" evidence="5">
    <location>
        <begin position="327"/>
        <end position="346"/>
    </location>
</feature>
<dbReference type="GO" id="GO:0022857">
    <property type="term" value="F:transmembrane transporter activity"/>
    <property type="evidence" value="ECO:0007669"/>
    <property type="project" value="InterPro"/>
</dbReference>
<comment type="subcellular location">
    <subcellularLocation>
        <location evidence="1">Cell membrane</location>
        <topology evidence="1">Multi-pass membrane protein</topology>
    </subcellularLocation>
</comment>
<dbReference type="GeneID" id="98326593"/>
<dbReference type="Pfam" id="PF07690">
    <property type="entry name" value="MFS_1"/>
    <property type="match status" value="1"/>
</dbReference>
<dbReference type="SUPFAM" id="SSF103473">
    <property type="entry name" value="MFS general substrate transporter"/>
    <property type="match status" value="1"/>
</dbReference>
<gene>
    <name evidence="7" type="ORF">CJ216_00350</name>
</gene>
<feature type="transmembrane region" description="Helical" evidence="5">
    <location>
        <begin position="102"/>
        <end position="123"/>
    </location>
</feature>
<keyword evidence="2 5" id="KW-0812">Transmembrane</keyword>
<dbReference type="InterPro" id="IPR036259">
    <property type="entry name" value="MFS_trans_sf"/>
</dbReference>
<keyword evidence="3 5" id="KW-1133">Transmembrane helix</keyword>
<dbReference type="PANTHER" id="PTHR23542:SF1">
    <property type="entry name" value="MAJOR FACILITATOR SUPERFAMILY (MFS) PROFILE DOMAIN-CONTAINING PROTEIN"/>
    <property type="match status" value="1"/>
</dbReference>
<dbReference type="Gene3D" id="1.20.1250.20">
    <property type="entry name" value="MFS general substrate transporter like domains"/>
    <property type="match status" value="1"/>
</dbReference>
<evidence type="ECO:0000256" key="1">
    <source>
        <dbReference type="ARBA" id="ARBA00004651"/>
    </source>
</evidence>
<feature type="transmembrane region" description="Helical" evidence="5">
    <location>
        <begin position="416"/>
        <end position="439"/>
    </location>
</feature>
<evidence type="ECO:0000259" key="6">
    <source>
        <dbReference type="PROSITE" id="PS50850"/>
    </source>
</evidence>
<dbReference type="RefSeq" id="WP_102694537.1">
    <property type="nucleotide sequence ID" value="NZ_JAKNCL010000002.1"/>
</dbReference>
<dbReference type="AlphaFoldDB" id="A0A2N6RWW5"/>